<dbReference type="EMBL" id="FJOF01000009">
    <property type="protein sequence ID" value="CZR45193.1"/>
    <property type="molecule type" value="Genomic_DNA"/>
</dbReference>
<organism evidence="1 2">
    <name type="scientific">Fusarium proliferatum (strain ET1)</name>
    <name type="common">Orchid endophyte fungus</name>
    <dbReference type="NCBI Taxonomy" id="1227346"/>
    <lineage>
        <taxon>Eukaryota</taxon>
        <taxon>Fungi</taxon>
        <taxon>Dikarya</taxon>
        <taxon>Ascomycota</taxon>
        <taxon>Pezizomycotina</taxon>
        <taxon>Sordariomycetes</taxon>
        <taxon>Hypocreomycetidae</taxon>
        <taxon>Hypocreales</taxon>
        <taxon>Nectriaceae</taxon>
        <taxon>Fusarium</taxon>
        <taxon>Fusarium fujikuroi species complex</taxon>
    </lineage>
</organism>
<sequence>MPRGRPPYLPAQENVENTYMDPQYIPDGDYTIAQINRGSLESDVRDAWSVILLDVFSVYEGFRINHEADIAGGRVDIEVCRLSNHHRLNFLVLELKRYSYPNSDTALHAAEIQLRNYLRSLGSTEVDKLWGALCIGKSVQFYQFTQVNGRGQLVTLHEGMLRIDRQPQTVTQWLQYIRSNII</sequence>
<keyword evidence="2" id="KW-1185">Reference proteome</keyword>
<dbReference type="AlphaFoldDB" id="A0A1L7VXM1"/>
<dbReference type="Proteomes" id="UP000183971">
    <property type="component" value="Unassembled WGS sequence"/>
</dbReference>
<dbReference type="RefSeq" id="XP_031085727.1">
    <property type="nucleotide sequence ID" value="XM_031220028.1"/>
</dbReference>
<name>A0A1L7VXM1_FUSPR</name>
<proteinExistence type="predicted"/>
<dbReference type="VEuPathDB" id="FungiDB:FPRO_15632"/>
<reference evidence="2" key="1">
    <citation type="journal article" date="2016" name="Genome Biol. Evol.">
        <title>Comparative 'omics' of the Fusarium fujikuroi species complex highlights differences in genetic potential and metabolite synthesis.</title>
        <authorList>
            <person name="Niehaus E.-M."/>
            <person name="Muensterkoetter M."/>
            <person name="Proctor R.H."/>
            <person name="Brown D.W."/>
            <person name="Sharon A."/>
            <person name="Idan Y."/>
            <person name="Oren-Young L."/>
            <person name="Sieber C.M."/>
            <person name="Novak O."/>
            <person name="Pencik A."/>
            <person name="Tarkowska D."/>
            <person name="Hromadova K."/>
            <person name="Freeman S."/>
            <person name="Maymon M."/>
            <person name="Elazar M."/>
            <person name="Youssef S.A."/>
            <person name="El-Shabrawy E.S.M."/>
            <person name="Shalaby A.B.A."/>
            <person name="Houterman P."/>
            <person name="Brock N.L."/>
            <person name="Burkhardt I."/>
            <person name="Tsavkelova E.A."/>
            <person name="Dickschat J.S."/>
            <person name="Galuszka P."/>
            <person name="Gueldener U."/>
            <person name="Tudzynski B."/>
        </authorList>
    </citation>
    <scope>NUCLEOTIDE SEQUENCE [LARGE SCALE GENOMIC DNA]</scope>
    <source>
        <strain evidence="2">ET1</strain>
    </source>
</reference>
<evidence type="ECO:0000313" key="1">
    <source>
        <dbReference type="EMBL" id="CZR45193.1"/>
    </source>
</evidence>
<accession>A0A1L7VXM1</accession>
<comment type="caution">
    <text evidence="1">The sequence shown here is derived from an EMBL/GenBank/DDBJ whole genome shotgun (WGS) entry which is preliminary data.</text>
</comment>
<dbReference type="GeneID" id="42060488"/>
<protein>
    <submittedName>
        <fullName evidence="1">Uncharacterized protein</fullName>
    </submittedName>
</protein>
<evidence type="ECO:0000313" key="2">
    <source>
        <dbReference type="Proteomes" id="UP000183971"/>
    </source>
</evidence>
<gene>
    <name evidence="1" type="ORF">FPRO_15632</name>
</gene>